<organism evidence="3 4">
    <name type="scientific">Yoonia sediminilitoris</name>
    <dbReference type="NCBI Taxonomy" id="1286148"/>
    <lineage>
        <taxon>Bacteria</taxon>
        <taxon>Pseudomonadati</taxon>
        <taxon>Pseudomonadota</taxon>
        <taxon>Alphaproteobacteria</taxon>
        <taxon>Rhodobacterales</taxon>
        <taxon>Paracoccaceae</taxon>
        <taxon>Yoonia</taxon>
    </lineage>
</organism>
<evidence type="ECO:0000313" key="3">
    <source>
        <dbReference type="EMBL" id="PUB18755.1"/>
    </source>
</evidence>
<evidence type="ECO:0000259" key="2">
    <source>
        <dbReference type="Pfam" id="PF13403"/>
    </source>
</evidence>
<dbReference type="InterPro" id="IPR028992">
    <property type="entry name" value="Hedgehog/Intein_dom"/>
</dbReference>
<evidence type="ECO:0000313" key="4">
    <source>
        <dbReference type="Proteomes" id="UP000244523"/>
    </source>
</evidence>
<accession>A0A2T6KQE2</accession>
<gene>
    <name evidence="3" type="ORF">C8N45_101341</name>
</gene>
<feature type="region of interest" description="Disordered" evidence="1">
    <location>
        <begin position="1"/>
        <end position="28"/>
    </location>
</feature>
<reference evidence="3 4" key="1">
    <citation type="submission" date="2018-04" db="EMBL/GenBank/DDBJ databases">
        <title>Genomic Encyclopedia of Archaeal and Bacterial Type Strains, Phase II (KMG-II): from individual species to whole genera.</title>
        <authorList>
            <person name="Goeker M."/>
        </authorList>
    </citation>
    <scope>NUCLEOTIDE SEQUENCE [LARGE SCALE GENOMIC DNA]</scope>
    <source>
        <strain evidence="3 4">DSM 29955</strain>
    </source>
</reference>
<evidence type="ECO:0000256" key="1">
    <source>
        <dbReference type="SAM" id="MobiDB-lite"/>
    </source>
</evidence>
<protein>
    <submittedName>
        <fullName evidence="3">Hint domain-containing protein</fullName>
    </submittedName>
</protein>
<sequence>MSYGQKTACPRAASDVHTASEKDLHSHRERHGWRKYDISYLDGHGKIAEISRRAPALPAFEDCFGALGHGAIIQTATGPMAAEDLLPGDQVKTADGMLETLLWRGSITIMPDPDGAAGANSTLVRVTSDALGPQRPAADLVLGPAARLHHRSAGARTLTGSQSAFVPARDFVDGSHFVDLRPVAPVRVYQLGFARHEKITVNGVAVESLHPGTFFTLGLKGDLLTQFLSLFPHKEDLSDFGTLRHPRLRMRDLDLVAMR</sequence>
<dbReference type="Proteomes" id="UP000244523">
    <property type="component" value="Unassembled WGS sequence"/>
</dbReference>
<dbReference type="Pfam" id="PF13403">
    <property type="entry name" value="Hint_2"/>
    <property type="match status" value="1"/>
</dbReference>
<dbReference type="AlphaFoldDB" id="A0A2T6KQE2"/>
<name>A0A2T6KQE2_9RHOB</name>
<proteinExistence type="predicted"/>
<feature type="domain" description="Hedgehog/Intein (Hint)" evidence="2">
    <location>
        <begin position="69"/>
        <end position="212"/>
    </location>
</feature>
<comment type="caution">
    <text evidence="3">The sequence shown here is derived from an EMBL/GenBank/DDBJ whole genome shotgun (WGS) entry which is preliminary data.</text>
</comment>
<dbReference type="EMBL" id="QBUD01000001">
    <property type="protein sequence ID" value="PUB18755.1"/>
    <property type="molecule type" value="Genomic_DNA"/>
</dbReference>
<keyword evidence="4" id="KW-1185">Reference proteome</keyword>
<dbReference type="OrthoDB" id="6305173at2"/>